<reference evidence="1" key="1">
    <citation type="submission" date="2019-04" db="EMBL/GenBank/DDBJ databases">
        <title>Friends and foes A comparative genomics study of 23 Aspergillus species from section Flavi.</title>
        <authorList>
            <consortium name="DOE Joint Genome Institute"/>
            <person name="Kjaerbolling I."/>
            <person name="Vesth T."/>
            <person name="Frisvad J.C."/>
            <person name="Nybo J.L."/>
            <person name="Theobald S."/>
            <person name="Kildgaard S."/>
            <person name="Isbrandt T."/>
            <person name="Kuo A."/>
            <person name="Sato A."/>
            <person name="Lyhne E.K."/>
            <person name="Kogle M.E."/>
            <person name="Wiebenga A."/>
            <person name="Kun R.S."/>
            <person name="Lubbers R.J."/>
            <person name="Makela M.R."/>
            <person name="Barry K."/>
            <person name="Chovatia M."/>
            <person name="Clum A."/>
            <person name="Daum C."/>
            <person name="Haridas S."/>
            <person name="He G."/>
            <person name="LaButti K."/>
            <person name="Lipzen A."/>
            <person name="Mondo S."/>
            <person name="Riley R."/>
            <person name="Salamov A."/>
            <person name="Simmons B.A."/>
            <person name="Magnuson J.K."/>
            <person name="Henrissat B."/>
            <person name="Mortensen U.H."/>
            <person name="Larsen T.O."/>
            <person name="Devries R.P."/>
            <person name="Grigoriev I.V."/>
            <person name="Machida M."/>
            <person name="Baker S.E."/>
            <person name="Andersen M.R."/>
        </authorList>
    </citation>
    <scope>NUCLEOTIDE SEQUENCE</scope>
    <source>
        <strain evidence="1">CBS 117612</strain>
    </source>
</reference>
<dbReference type="Proteomes" id="UP000325558">
    <property type="component" value="Unassembled WGS sequence"/>
</dbReference>
<gene>
    <name evidence="1" type="ORF">BDV24DRAFT_6364</name>
</gene>
<organism evidence="1">
    <name type="scientific">Aspergillus arachidicola</name>
    <dbReference type="NCBI Taxonomy" id="656916"/>
    <lineage>
        <taxon>Eukaryota</taxon>
        <taxon>Fungi</taxon>
        <taxon>Dikarya</taxon>
        <taxon>Ascomycota</taxon>
        <taxon>Pezizomycotina</taxon>
        <taxon>Eurotiomycetes</taxon>
        <taxon>Eurotiomycetidae</taxon>
        <taxon>Eurotiales</taxon>
        <taxon>Aspergillaceae</taxon>
        <taxon>Aspergillus</taxon>
        <taxon>Aspergillus subgen. Circumdati</taxon>
    </lineage>
</organism>
<name>A0A5N6XQV8_9EURO</name>
<accession>A0A5N6XQV8</accession>
<dbReference type="EMBL" id="ML737214">
    <property type="protein sequence ID" value="KAE8335577.1"/>
    <property type="molecule type" value="Genomic_DNA"/>
</dbReference>
<evidence type="ECO:0000313" key="1">
    <source>
        <dbReference type="EMBL" id="KAE8335577.1"/>
    </source>
</evidence>
<sequence length="77" mass="8754">MVNKRGIHSEPVRTWDSKRAMIKLQDIIRQAIAKPLEPLLARISHRVSFGFLHFPALLPLWTLLLLESDQPGSAQIS</sequence>
<protein>
    <submittedName>
        <fullName evidence="1">Uncharacterized protein</fullName>
    </submittedName>
</protein>
<proteinExistence type="predicted"/>
<dbReference type="AlphaFoldDB" id="A0A5N6XQV8"/>